<dbReference type="Pfam" id="PF08246">
    <property type="entry name" value="Inhibitor_I29"/>
    <property type="match status" value="1"/>
</dbReference>
<name>A0AAV1CX79_OLDCO</name>
<evidence type="ECO:0000259" key="8">
    <source>
        <dbReference type="SMART" id="SM00645"/>
    </source>
</evidence>
<dbReference type="InterPro" id="IPR000169">
    <property type="entry name" value="Pept_cys_AS"/>
</dbReference>
<evidence type="ECO:0000256" key="5">
    <source>
        <dbReference type="ARBA" id="ARBA00022807"/>
    </source>
</evidence>
<reference evidence="10" key="1">
    <citation type="submission" date="2023-03" db="EMBL/GenBank/DDBJ databases">
        <authorList>
            <person name="Julca I."/>
        </authorList>
    </citation>
    <scope>NUCLEOTIDE SEQUENCE</scope>
</reference>
<keyword evidence="2" id="KW-0645">Protease</keyword>
<keyword evidence="3" id="KW-0732">Signal</keyword>
<evidence type="ECO:0000256" key="7">
    <source>
        <dbReference type="SAM" id="Phobius"/>
    </source>
</evidence>
<keyword evidence="5" id="KW-0788">Thiol protease</keyword>
<evidence type="ECO:0000256" key="3">
    <source>
        <dbReference type="ARBA" id="ARBA00022729"/>
    </source>
</evidence>
<evidence type="ECO:0000256" key="6">
    <source>
        <dbReference type="ARBA" id="ARBA00023157"/>
    </source>
</evidence>
<dbReference type="PROSITE" id="PS00139">
    <property type="entry name" value="THIOL_PROTEASE_CYS"/>
    <property type="match status" value="1"/>
</dbReference>
<keyword evidence="7" id="KW-0812">Transmembrane</keyword>
<comment type="similarity">
    <text evidence="1">Belongs to the peptidase C1 family.</text>
</comment>
<dbReference type="SMART" id="SM00645">
    <property type="entry name" value="Pept_C1"/>
    <property type="match status" value="1"/>
</dbReference>
<dbReference type="GO" id="GO:0008234">
    <property type="term" value="F:cysteine-type peptidase activity"/>
    <property type="evidence" value="ECO:0007669"/>
    <property type="project" value="UniProtKB-KW"/>
</dbReference>
<dbReference type="EMBL" id="OX459120">
    <property type="protein sequence ID" value="CAI9099961.1"/>
    <property type="molecule type" value="Genomic_DNA"/>
</dbReference>
<evidence type="ECO:0000259" key="9">
    <source>
        <dbReference type="SMART" id="SM00848"/>
    </source>
</evidence>
<evidence type="ECO:0000256" key="2">
    <source>
        <dbReference type="ARBA" id="ARBA00022670"/>
    </source>
</evidence>
<dbReference type="InterPro" id="IPR000668">
    <property type="entry name" value="Peptidase_C1A_C"/>
</dbReference>
<keyword evidence="7" id="KW-1133">Transmembrane helix</keyword>
<dbReference type="GO" id="GO:0006508">
    <property type="term" value="P:proteolysis"/>
    <property type="evidence" value="ECO:0007669"/>
    <property type="project" value="UniProtKB-KW"/>
</dbReference>
<dbReference type="InterPro" id="IPR013128">
    <property type="entry name" value="Peptidase_C1A"/>
</dbReference>
<sequence>MTSKLVTSNLFFMALEIVIMLVFLTSPAMSRRLNQASLLERHEQWMSQHGRIYASDAEKALRFKIFNENFEMIEAFNKAENRSYRLAMNPFGDLTNEEFKATHNGYLPNPKPTGFNPNSSNSFRYENFDLNSAPESLDWIAKGAVTAVKNQGSCGSCWAFSAVAAVEGIHQIKTGNLISLSEQELVDCSRGNYGCGGGSKIDALQWIASNNGLMSEASYRYVGADGKCKANADDNPAAAIKGYEHVPSNDEGALLAAVANQPVSVSIDAGEGHFQFYDRGVFTGPCGNRLNHAVTVVGYGKSEEGMDYWLVKNSWGEGWGEGGYIRMQRNYGPAGLCGIAMKPAYPVA</sequence>
<dbReference type="InterPro" id="IPR025660">
    <property type="entry name" value="Pept_his_AS"/>
</dbReference>
<dbReference type="PROSITE" id="PS00639">
    <property type="entry name" value="THIOL_PROTEASE_HIS"/>
    <property type="match status" value="1"/>
</dbReference>
<gene>
    <name evidence="10" type="ORF">OLC1_LOCUS9889</name>
</gene>
<dbReference type="PANTHER" id="PTHR12411">
    <property type="entry name" value="CYSTEINE PROTEASE FAMILY C1-RELATED"/>
    <property type="match status" value="1"/>
</dbReference>
<keyword evidence="7" id="KW-0472">Membrane</keyword>
<dbReference type="CDD" id="cd02248">
    <property type="entry name" value="Peptidase_C1A"/>
    <property type="match status" value="1"/>
</dbReference>
<evidence type="ECO:0000313" key="11">
    <source>
        <dbReference type="Proteomes" id="UP001161247"/>
    </source>
</evidence>
<feature type="transmembrane region" description="Helical" evidence="7">
    <location>
        <begin position="6"/>
        <end position="24"/>
    </location>
</feature>
<dbReference type="Gene3D" id="3.90.70.10">
    <property type="entry name" value="Cysteine proteinases"/>
    <property type="match status" value="1"/>
</dbReference>
<dbReference type="InterPro" id="IPR025661">
    <property type="entry name" value="Pept_asp_AS"/>
</dbReference>
<evidence type="ECO:0000313" key="10">
    <source>
        <dbReference type="EMBL" id="CAI9099961.1"/>
    </source>
</evidence>
<accession>A0AAV1CX79</accession>
<dbReference type="InterPro" id="IPR038765">
    <property type="entry name" value="Papain-like_cys_pep_sf"/>
</dbReference>
<dbReference type="PRINTS" id="PR00705">
    <property type="entry name" value="PAPAIN"/>
</dbReference>
<evidence type="ECO:0000256" key="1">
    <source>
        <dbReference type="ARBA" id="ARBA00008455"/>
    </source>
</evidence>
<keyword evidence="11" id="KW-1185">Reference proteome</keyword>
<keyword evidence="6" id="KW-1015">Disulfide bond</keyword>
<dbReference type="PROSITE" id="PS00640">
    <property type="entry name" value="THIOL_PROTEASE_ASN"/>
    <property type="match status" value="1"/>
</dbReference>
<feature type="domain" description="Peptidase C1A papain C-terminal" evidence="8">
    <location>
        <begin position="133"/>
        <end position="347"/>
    </location>
</feature>
<dbReference type="AlphaFoldDB" id="A0AAV1CX79"/>
<organism evidence="10 11">
    <name type="scientific">Oldenlandia corymbosa var. corymbosa</name>
    <dbReference type="NCBI Taxonomy" id="529605"/>
    <lineage>
        <taxon>Eukaryota</taxon>
        <taxon>Viridiplantae</taxon>
        <taxon>Streptophyta</taxon>
        <taxon>Embryophyta</taxon>
        <taxon>Tracheophyta</taxon>
        <taxon>Spermatophyta</taxon>
        <taxon>Magnoliopsida</taxon>
        <taxon>eudicotyledons</taxon>
        <taxon>Gunneridae</taxon>
        <taxon>Pentapetalae</taxon>
        <taxon>asterids</taxon>
        <taxon>lamiids</taxon>
        <taxon>Gentianales</taxon>
        <taxon>Rubiaceae</taxon>
        <taxon>Rubioideae</taxon>
        <taxon>Spermacoceae</taxon>
        <taxon>Hedyotis-Oldenlandia complex</taxon>
        <taxon>Oldenlandia</taxon>
    </lineage>
</organism>
<dbReference type="Pfam" id="PF00112">
    <property type="entry name" value="Peptidase_C1"/>
    <property type="match status" value="1"/>
</dbReference>
<dbReference type="InterPro" id="IPR013201">
    <property type="entry name" value="Prot_inhib_I29"/>
</dbReference>
<evidence type="ECO:0000256" key="4">
    <source>
        <dbReference type="ARBA" id="ARBA00022801"/>
    </source>
</evidence>
<dbReference type="InterPro" id="IPR039417">
    <property type="entry name" value="Peptidase_C1A_papain-like"/>
</dbReference>
<dbReference type="FunFam" id="3.90.70.10:FF:000067">
    <property type="entry name" value="Senescence-specific cysteine protease"/>
    <property type="match status" value="1"/>
</dbReference>
<protein>
    <submittedName>
        <fullName evidence="10">OLC1v1036864C1</fullName>
    </submittedName>
</protein>
<proteinExistence type="inferred from homology"/>
<dbReference type="Proteomes" id="UP001161247">
    <property type="component" value="Chromosome 3"/>
</dbReference>
<feature type="domain" description="Cathepsin propeptide inhibitor" evidence="9">
    <location>
        <begin position="42"/>
        <end position="99"/>
    </location>
</feature>
<keyword evidence="4" id="KW-0378">Hydrolase</keyword>
<dbReference type="SUPFAM" id="SSF54001">
    <property type="entry name" value="Cysteine proteinases"/>
    <property type="match status" value="1"/>
</dbReference>
<dbReference type="SMART" id="SM00848">
    <property type="entry name" value="Inhibitor_I29"/>
    <property type="match status" value="1"/>
</dbReference>